<feature type="transmembrane region" description="Helical" evidence="1">
    <location>
        <begin position="84"/>
        <end position="101"/>
    </location>
</feature>
<feature type="transmembrane region" description="Helical" evidence="1">
    <location>
        <begin position="12"/>
        <end position="34"/>
    </location>
</feature>
<feature type="transmembrane region" description="Helical" evidence="1">
    <location>
        <begin position="159"/>
        <end position="182"/>
    </location>
</feature>
<feature type="transmembrane region" description="Helical" evidence="1">
    <location>
        <begin position="54"/>
        <end position="72"/>
    </location>
</feature>
<protein>
    <submittedName>
        <fullName evidence="2">Uncharacterized protein</fullName>
    </submittedName>
</protein>
<accession>A0A9P5S975</accession>
<reference evidence="2" key="1">
    <citation type="journal article" date="2020" name="Fungal Divers.">
        <title>Resolving the Mortierellaceae phylogeny through synthesis of multi-gene phylogenetics and phylogenomics.</title>
        <authorList>
            <person name="Vandepol N."/>
            <person name="Liber J."/>
            <person name="Desiro A."/>
            <person name="Na H."/>
            <person name="Kennedy M."/>
            <person name="Barry K."/>
            <person name="Grigoriev I.V."/>
            <person name="Miller A.N."/>
            <person name="O'Donnell K."/>
            <person name="Stajich J.E."/>
            <person name="Bonito G."/>
        </authorList>
    </citation>
    <scope>NUCLEOTIDE SEQUENCE</scope>
    <source>
        <strain evidence="2">NVP1</strain>
    </source>
</reference>
<keyword evidence="1" id="KW-1133">Transmembrane helix</keyword>
<keyword evidence="1" id="KW-0472">Membrane</keyword>
<dbReference type="AlphaFoldDB" id="A0A9P5S975"/>
<evidence type="ECO:0000256" key="1">
    <source>
        <dbReference type="SAM" id="Phobius"/>
    </source>
</evidence>
<gene>
    <name evidence="2" type="ORF">BG006_002613</name>
</gene>
<evidence type="ECO:0000313" key="3">
    <source>
        <dbReference type="Proteomes" id="UP000696485"/>
    </source>
</evidence>
<name>A0A9P5S975_9FUNG</name>
<dbReference type="Proteomes" id="UP000696485">
    <property type="component" value="Unassembled WGS sequence"/>
</dbReference>
<proteinExistence type="predicted"/>
<keyword evidence="3" id="KW-1185">Reference proteome</keyword>
<sequence>MTSQAAHPLRFLHLFLAALGVILIILNATLVSWATPKRSVASDAQSDQLSRISASLLVPNVAMVLMYLALAIGRLRFSSQLNHSLCRILFSLAIAIGLLYFHSAHLDQRVQIQKAKEFFARSMGRTLQRSLAEDYFCVLGDVGGLSEAAVKHNLNVCHVFVSSSVLSFFAAFMVVVELVVAGRRGDIGEEKKEKEQEAGGEVYQL</sequence>
<dbReference type="EMBL" id="JAAAUY010001626">
    <property type="protein sequence ID" value="KAF9321446.1"/>
    <property type="molecule type" value="Genomic_DNA"/>
</dbReference>
<organism evidence="2 3">
    <name type="scientific">Podila minutissima</name>
    <dbReference type="NCBI Taxonomy" id="64525"/>
    <lineage>
        <taxon>Eukaryota</taxon>
        <taxon>Fungi</taxon>
        <taxon>Fungi incertae sedis</taxon>
        <taxon>Mucoromycota</taxon>
        <taxon>Mortierellomycotina</taxon>
        <taxon>Mortierellomycetes</taxon>
        <taxon>Mortierellales</taxon>
        <taxon>Mortierellaceae</taxon>
        <taxon>Podila</taxon>
    </lineage>
</organism>
<comment type="caution">
    <text evidence="2">The sequence shown here is derived from an EMBL/GenBank/DDBJ whole genome shotgun (WGS) entry which is preliminary data.</text>
</comment>
<keyword evidence="1" id="KW-0812">Transmembrane</keyword>
<evidence type="ECO:0000313" key="2">
    <source>
        <dbReference type="EMBL" id="KAF9321446.1"/>
    </source>
</evidence>